<feature type="domain" description="Interferon-related developmental regulator N-terminal" evidence="2">
    <location>
        <begin position="28"/>
        <end position="287"/>
    </location>
</feature>
<dbReference type="Gramene" id="TraesLDM6A03G03408310.1">
    <property type="protein sequence ID" value="TraesLDM6A03G03408310.1"/>
    <property type="gene ID" value="TraesLDM6A03G03408310"/>
</dbReference>
<dbReference type="SUPFAM" id="SSF48371">
    <property type="entry name" value="ARM repeat"/>
    <property type="match status" value="1"/>
</dbReference>
<dbReference type="Proteomes" id="UP000019116">
    <property type="component" value="Chromosome 6A"/>
</dbReference>
<evidence type="ECO:0000313" key="4">
    <source>
        <dbReference type="Proteomes" id="UP000019116"/>
    </source>
</evidence>
<dbReference type="Pfam" id="PF05004">
    <property type="entry name" value="IFRD"/>
    <property type="match status" value="1"/>
</dbReference>
<accession>A0A3B6NUV4</accession>
<keyword evidence="4" id="KW-1185">Reference proteome</keyword>
<dbReference type="OMA" id="KVSTWAK"/>
<evidence type="ECO:0000256" key="1">
    <source>
        <dbReference type="ARBA" id="ARBA00008828"/>
    </source>
</evidence>
<organism evidence="3">
    <name type="scientific">Triticum aestivum</name>
    <name type="common">Wheat</name>
    <dbReference type="NCBI Taxonomy" id="4565"/>
    <lineage>
        <taxon>Eukaryota</taxon>
        <taxon>Viridiplantae</taxon>
        <taxon>Streptophyta</taxon>
        <taxon>Embryophyta</taxon>
        <taxon>Tracheophyta</taxon>
        <taxon>Spermatophyta</taxon>
        <taxon>Magnoliopsida</taxon>
        <taxon>Liliopsida</taxon>
        <taxon>Poales</taxon>
        <taxon>Poaceae</taxon>
        <taxon>BOP clade</taxon>
        <taxon>Pooideae</taxon>
        <taxon>Triticodae</taxon>
        <taxon>Triticeae</taxon>
        <taxon>Triticinae</taxon>
        <taxon>Triticum</taxon>
    </lineage>
</organism>
<dbReference type="STRING" id="4565.A0A3B6NUV4"/>
<reference evidence="3" key="2">
    <citation type="submission" date="2018-10" db="UniProtKB">
        <authorList>
            <consortium name="EnsemblPlants"/>
        </authorList>
    </citation>
    <scope>IDENTIFICATION</scope>
</reference>
<dbReference type="Gramene" id="TraesCS6A02G384200.1">
    <property type="protein sequence ID" value="TraesCS6A02G384200.1"/>
    <property type="gene ID" value="TraesCS6A02G384200"/>
</dbReference>
<evidence type="ECO:0000313" key="3">
    <source>
        <dbReference type="EnsemblPlants" id="TraesCS6A02G384200.1"/>
    </source>
</evidence>
<name>A0A3B6NUV4_WHEAT</name>
<proteinExistence type="inferred from homology"/>
<dbReference type="InterPro" id="IPR039777">
    <property type="entry name" value="IFRD"/>
</dbReference>
<dbReference type="Gramene" id="TraesARI6A03G03362470.1">
    <property type="protein sequence ID" value="TraesARI6A03G03362470.1"/>
    <property type="gene ID" value="TraesARI6A03G03362470"/>
</dbReference>
<dbReference type="InterPro" id="IPR016024">
    <property type="entry name" value="ARM-type_fold"/>
</dbReference>
<dbReference type="PANTHER" id="PTHR12354">
    <property type="entry name" value="INTERFERON-RELATED DEVELOPMENTAL REGULATOR"/>
    <property type="match status" value="1"/>
</dbReference>
<dbReference type="OrthoDB" id="686784at2759"/>
<dbReference type="AlphaFoldDB" id="A0A3B6NUV4"/>
<protein>
    <recommendedName>
        <fullName evidence="2">Interferon-related developmental regulator N-terminal domain-containing protein</fullName>
    </recommendedName>
</protein>
<dbReference type="Gramene" id="TraesCS6A03G0970000.1">
    <property type="protein sequence ID" value="TraesCS6A03G0970000.1.CDS"/>
    <property type="gene ID" value="TraesCS6A03G0970000"/>
</dbReference>
<sequence length="401" mass="44610">MARVRCPRDPDGAPARGLADLSARTEFEDDGTDKLDIVDRCINSLHEKRRSTREAGMEGLVGLLEGFIPMDRIDYRCLTIFFRCRASLNTGSAREALLAYRAIGLLALTVGDNADCSKEILTSTLQLPTLMKTLRAPSGDAKVVAALNCLAIVTFAAARRPEDVEPSIRAIWGVIRLSRADNRTNPVVLITALSAWALLLTTLGDLRTYPYAWKEATIPFRDLAELLNTDDPALLMASGEALAVCAELSLMQHATPEDMETLGIKVSDLASGTHGNDKKLTGQIRAMFQQIAAIMKRGQCSYEELIPTTWRQRCVLMVSKWARLAQLNFVKRFLGKAFIKHLHGNPLFRESSFNNVAANETSDLPVKKSKQHKFGREKQYTAALKRDRMISWESKNDFLLL</sequence>
<dbReference type="PANTHER" id="PTHR12354:SF26">
    <property type="entry name" value="INTERFERON-RELATED DEVELOPMENTAL REGULATOR N-TERMINAL DOMAIN-CONTAINING PROTEIN"/>
    <property type="match status" value="1"/>
</dbReference>
<dbReference type="Gramene" id="TraesCAD_scaffold_012874_01G000600.1">
    <property type="protein sequence ID" value="TraesCAD_scaffold_012874_01G000600.1"/>
    <property type="gene ID" value="TraesCAD_scaffold_012874_01G000600"/>
</dbReference>
<dbReference type="EnsemblPlants" id="TraesCS6A02G384200.1">
    <property type="protein sequence ID" value="TraesCS6A02G384200.1"/>
    <property type="gene ID" value="TraesCS6A02G384200"/>
</dbReference>
<gene>
    <name evidence="3" type="primary">LOC123142141</name>
</gene>
<evidence type="ECO:0000259" key="2">
    <source>
        <dbReference type="Pfam" id="PF05004"/>
    </source>
</evidence>
<comment type="similarity">
    <text evidence="1">Belongs to the IFRD family.</text>
</comment>
<dbReference type="SMR" id="A0A3B6NUV4"/>
<dbReference type="InterPro" id="IPR007701">
    <property type="entry name" value="Interferon-rel_develop_reg_N"/>
</dbReference>
<reference evidence="3" key="1">
    <citation type="submission" date="2018-08" db="EMBL/GenBank/DDBJ databases">
        <authorList>
            <person name="Rossello M."/>
        </authorList>
    </citation>
    <scope>NUCLEOTIDE SEQUENCE [LARGE SCALE GENOMIC DNA]</scope>
    <source>
        <strain evidence="3">cv. Chinese Spring</strain>
    </source>
</reference>
<dbReference type="Gramene" id="TraesPARA_EIv1.0_1982610.1">
    <property type="protein sequence ID" value="TraesPARA_EIv1.0_1982610.1.CDS"/>
    <property type="gene ID" value="TraesPARA_EIv1.0_1982610"/>
</dbReference>
<dbReference type="Gramene" id="TraesNOR6A03G03438740.1">
    <property type="protein sequence ID" value="TraesNOR6A03G03438740.1"/>
    <property type="gene ID" value="TraesNOR6A03G03438740"/>
</dbReference>